<dbReference type="EMBL" id="UINC01021604">
    <property type="protein sequence ID" value="SVA89495.1"/>
    <property type="molecule type" value="Genomic_DNA"/>
</dbReference>
<organism evidence="5">
    <name type="scientific">marine metagenome</name>
    <dbReference type="NCBI Taxonomy" id="408172"/>
    <lineage>
        <taxon>unclassified sequences</taxon>
        <taxon>metagenomes</taxon>
        <taxon>ecological metagenomes</taxon>
    </lineage>
</organism>
<dbReference type="PROSITE" id="PS50893">
    <property type="entry name" value="ABC_TRANSPORTER_2"/>
    <property type="match status" value="1"/>
</dbReference>
<accession>A0A381ZJN9</accession>
<keyword evidence="3" id="KW-0067">ATP-binding</keyword>
<name>A0A381ZJN9_9ZZZZ</name>
<dbReference type="InterPro" id="IPR017871">
    <property type="entry name" value="ABC_transporter-like_CS"/>
</dbReference>
<dbReference type="CDD" id="cd03255">
    <property type="entry name" value="ABC_MJ0796_LolCDE_FtsE"/>
    <property type="match status" value="1"/>
</dbReference>
<dbReference type="PANTHER" id="PTHR24220">
    <property type="entry name" value="IMPORT ATP-BINDING PROTEIN"/>
    <property type="match status" value="1"/>
</dbReference>
<dbReference type="FunFam" id="3.40.50.300:FF:000032">
    <property type="entry name" value="Export ABC transporter ATP-binding protein"/>
    <property type="match status" value="1"/>
</dbReference>
<evidence type="ECO:0000256" key="3">
    <source>
        <dbReference type="ARBA" id="ARBA00022840"/>
    </source>
</evidence>
<protein>
    <recommendedName>
        <fullName evidence="4">ABC transporter domain-containing protein</fullName>
    </recommendedName>
</protein>
<gene>
    <name evidence="5" type="ORF">METZ01_LOCUS142349</name>
</gene>
<dbReference type="GO" id="GO:0005524">
    <property type="term" value="F:ATP binding"/>
    <property type="evidence" value="ECO:0007669"/>
    <property type="project" value="UniProtKB-KW"/>
</dbReference>
<dbReference type="SMART" id="SM00382">
    <property type="entry name" value="AAA"/>
    <property type="match status" value="1"/>
</dbReference>
<dbReference type="InterPro" id="IPR015854">
    <property type="entry name" value="ABC_transpr_LolD-like"/>
</dbReference>
<dbReference type="GO" id="GO:0016887">
    <property type="term" value="F:ATP hydrolysis activity"/>
    <property type="evidence" value="ECO:0007669"/>
    <property type="project" value="InterPro"/>
</dbReference>
<dbReference type="SUPFAM" id="SSF52540">
    <property type="entry name" value="P-loop containing nucleoside triphosphate hydrolases"/>
    <property type="match status" value="1"/>
</dbReference>
<proteinExistence type="predicted"/>
<evidence type="ECO:0000256" key="2">
    <source>
        <dbReference type="ARBA" id="ARBA00022741"/>
    </source>
</evidence>
<evidence type="ECO:0000259" key="4">
    <source>
        <dbReference type="PROSITE" id="PS50893"/>
    </source>
</evidence>
<dbReference type="GO" id="GO:0098796">
    <property type="term" value="C:membrane protein complex"/>
    <property type="evidence" value="ECO:0007669"/>
    <property type="project" value="UniProtKB-ARBA"/>
</dbReference>
<dbReference type="InterPro" id="IPR017911">
    <property type="entry name" value="MacB-like_ATP-bd"/>
</dbReference>
<reference evidence="5" key="1">
    <citation type="submission" date="2018-05" db="EMBL/GenBank/DDBJ databases">
        <authorList>
            <person name="Lanie J.A."/>
            <person name="Ng W.-L."/>
            <person name="Kazmierczak K.M."/>
            <person name="Andrzejewski T.M."/>
            <person name="Davidsen T.M."/>
            <person name="Wayne K.J."/>
            <person name="Tettelin H."/>
            <person name="Glass J.I."/>
            <person name="Rusch D."/>
            <person name="Podicherti R."/>
            <person name="Tsui H.-C.T."/>
            <person name="Winkler M.E."/>
        </authorList>
    </citation>
    <scope>NUCLEOTIDE SEQUENCE</scope>
</reference>
<dbReference type="PANTHER" id="PTHR24220:SF86">
    <property type="entry name" value="ABC TRANSPORTER ABCH.1"/>
    <property type="match status" value="1"/>
</dbReference>
<dbReference type="PROSITE" id="PS00211">
    <property type="entry name" value="ABC_TRANSPORTER_1"/>
    <property type="match status" value="1"/>
</dbReference>
<dbReference type="InterPro" id="IPR027417">
    <property type="entry name" value="P-loop_NTPase"/>
</dbReference>
<dbReference type="InterPro" id="IPR003593">
    <property type="entry name" value="AAA+_ATPase"/>
</dbReference>
<dbReference type="Pfam" id="PF00005">
    <property type="entry name" value="ABC_tran"/>
    <property type="match status" value="1"/>
</dbReference>
<keyword evidence="2" id="KW-0547">Nucleotide-binding</keyword>
<dbReference type="AlphaFoldDB" id="A0A381ZJN9"/>
<evidence type="ECO:0000313" key="5">
    <source>
        <dbReference type="EMBL" id="SVA89495.1"/>
    </source>
</evidence>
<keyword evidence="1" id="KW-0813">Transport</keyword>
<dbReference type="GO" id="GO:0022857">
    <property type="term" value="F:transmembrane transporter activity"/>
    <property type="evidence" value="ECO:0007669"/>
    <property type="project" value="TreeGrafter"/>
</dbReference>
<feature type="domain" description="ABC transporter" evidence="4">
    <location>
        <begin position="7"/>
        <end position="240"/>
    </location>
</feature>
<dbReference type="Gene3D" id="3.40.50.300">
    <property type="entry name" value="P-loop containing nucleotide triphosphate hydrolases"/>
    <property type="match status" value="1"/>
</dbReference>
<evidence type="ECO:0000256" key="1">
    <source>
        <dbReference type="ARBA" id="ARBA00022448"/>
    </source>
</evidence>
<dbReference type="InterPro" id="IPR003439">
    <property type="entry name" value="ABC_transporter-like_ATP-bd"/>
</dbReference>
<dbReference type="GO" id="GO:0005886">
    <property type="term" value="C:plasma membrane"/>
    <property type="evidence" value="ECO:0007669"/>
    <property type="project" value="TreeGrafter"/>
</dbReference>
<sequence>MRSEPIIHAREVVKTYRSRDVVVEALNKVSFAVQPGEMVAVMGPSGCGKTTLLNCLSGLDLIDSGDVSIAGRLLRTMSDDALSEYRAKSMGFVFQSYNLLPVLTAQENVELPLVVAGVSQSKSRQKAIEKLVLVGLGDRLDHLPAELSGGEQQRVAIARALANEPSIVWADEPTGNLDSTNAGEIMELLKRFNREQEQTFVLVTHSDEVGSMADRVVRMSDGVIVDDGNGAITKNASVEEKG</sequence>